<dbReference type="EnsemblMetazoa" id="CapteT160904">
    <property type="protein sequence ID" value="CapteP160904"/>
    <property type="gene ID" value="CapteG160904"/>
</dbReference>
<dbReference type="OrthoDB" id="2951111at2759"/>
<dbReference type="EMBL" id="KB309665">
    <property type="protein sequence ID" value="ELT93680.1"/>
    <property type="molecule type" value="Genomic_DNA"/>
</dbReference>
<dbReference type="InterPro" id="IPR002893">
    <property type="entry name" value="Znf_MYND"/>
</dbReference>
<dbReference type="GO" id="GO:0008270">
    <property type="term" value="F:zinc ion binding"/>
    <property type="evidence" value="ECO:0007669"/>
    <property type="project" value="UniProtKB-KW"/>
</dbReference>
<dbReference type="InterPro" id="IPR032978">
    <property type="entry name" value="ZMYND19"/>
</dbReference>
<dbReference type="EMBL" id="AMQN01012659">
    <property type="status" value="NOT_ANNOTATED_CDS"/>
    <property type="molecule type" value="Genomic_DNA"/>
</dbReference>
<dbReference type="AlphaFoldDB" id="R7TRM4"/>
<dbReference type="PANTHER" id="PTHR46831">
    <property type="entry name" value="ZINC FINGER MYND DOMAIN-CONTAINING PROTEIN 19"/>
    <property type="match status" value="1"/>
</dbReference>
<evidence type="ECO:0000259" key="5">
    <source>
        <dbReference type="PROSITE" id="PS50865"/>
    </source>
</evidence>
<keyword evidence="3" id="KW-0862">Zinc</keyword>
<evidence type="ECO:0000313" key="7">
    <source>
        <dbReference type="EnsemblMetazoa" id="CapteP160904"/>
    </source>
</evidence>
<keyword evidence="2 4" id="KW-0863">Zinc-finger</keyword>
<dbReference type="SUPFAM" id="SSF54060">
    <property type="entry name" value="His-Me finger endonucleases"/>
    <property type="match status" value="1"/>
</dbReference>
<keyword evidence="1" id="KW-0479">Metal-binding</keyword>
<gene>
    <name evidence="6" type="ORF">CAPTEDRAFT_160904</name>
</gene>
<dbReference type="GO" id="GO:0045202">
    <property type="term" value="C:synapse"/>
    <property type="evidence" value="ECO:0007669"/>
    <property type="project" value="TreeGrafter"/>
</dbReference>
<name>R7TRM4_CAPTE</name>
<dbReference type="OMA" id="FYECHYP"/>
<dbReference type="InterPro" id="IPR044925">
    <property type="entry name" value="His-Me_finger_sf"/>
</dbReference>
<organism evidence="6">
    <name type="scientific">Capitella teleta</name>
    <name type="common">Polychaete worm</name>
    <dbReference type="NCBI Taxonomy" id="283909"/>
    <lineage>
        <taxon>Eukaryota</taxon>
        <taxon>Metazoa</taxon>
        <taxon>Spiralia</taxon>
        <taxon>Lophotrochozoa</taxon>
        <taxon>Annelida</taxon>
        <taxon>Polychaeta</taxon>
        <taxon>Sedentaria</taxon>
        <taxon>Scolecida</taxon>
        <taxon>Capitellidae</taxon>
        <taxon>Capitella</taxon>
    </lineage>
</organism>
<dbReference type="GO" id="GO:0016020">
    <property type="term" value="C:membrane"/>
    <property type="evidence" value="ECO:0007669"/>
    <property type="project" value="TreeGrafter"/>
</dbReference>
<evidence type="ECO:0000256" key="1">
    <source>
        <dbReference type="ARBA" id="ARBA00022723"/>
    </source>
</evidence>
<reference evidence="8" key="1">
    <citation type="submission" date="2012-12" db="EMBL/GenBank/DDBJ databases">
        <authorList>
            <person name="Hellsten U."/>
            <person name="Grimwood J."/>
            <person name="Chapman J.A."/>
            <person name="Shapiro H."/>
            <person name="Aerts A."/>
            <person name="Otillar R.P."/>
            <person name="Terry A.Y."/>
            <person name="Boore J.L."/>
            <person name="Simakov O."/>
            <person name="Marletaz F."/>
            <person name="Cho S.-J."/>
            <person name="Edsinger-Gonzales E."/>
            <person name="Havlak P."/>
            <person name="Kuo D.-H."/>
            <person name="Larsson T."/>
            <person name="Lv J."/>
            <person name="Arendt D."/>
            <person name="Savage R."/>
            <person name="Osoegawa K."/>
            <person name="de Jong P."/>
            <person name="Lindberg D.R."/>
            <person name="Seaver E.C."/>
            <person name="Weisblat D.A."/>
            <person name="Putnam N.H."/>
            <person name="Grigoriev I.V."/>
            <person name="Rokhsar D.S."/>
        </authorList>
    </citation>
    <scope>NUCLEOTIDE SEQUENCE</scope>
    <source>
        <strain evidence="8">I ESC-2004</strain>
    </source>
</reference>
<dbReference type="Gene3D" id="3.90.75.20">
    <property type="match status" value="1"/>
</dbReference>
<dbReference type="PANTHER" id="PTHR46831:SF1">
    <property type="entry name" value="ZINC FINGER MYND DOMAIN-CONTAINING PROTEIN 19"/>
    <property type="match status" value="1"/>
</dbReference>
<dbReference type="Pfam" id="PF13392">
    <property type="entry name" value="HNH_3"/>
    <property type="match status" value="1"/>
</dbReference>
<dbReference type="Pfam" id="PF01753">
    <property type="entry name" value="zf-MYND"/>
    <property type="match status" value="1"/>
</dbReference>
<dbReference type="PROSITE" id="PS50865">
    <property type="entry name" value="ZF_MYND_2"/>
    <property type="match status" value="1"/>
</dbReference>
<dbReference type="Proteomes" id="UP000014760">
    <property type="component" value="Unassembled WGS sequence"/>
</dbReference>
<accession>R7TRM4</accession>
<reference evidence="6 8" key="2">
    <citation type="journal article" date="2013" name="Nature">
        <title>Insights into bilaterian evolution from three spiralian genomes.</title>
        <authorList>
            <person name="Simakov O."/>
            <person name="Marletaz F."/>
            <person name="Cho S.J."/>
            <person name="Edsinger-Gonzales E."/>
            <person name="Havlak P."/>
            <person name="Hellsten U."/>
            <person name="Kuo D.H."/>
            <person name="Larsson T."/>
            <person name="Lv J."/>
            <person name="Arendt D."/>
            <person name="Savage R."/>
            <person name="Osoegawa K."/>
            <person name="de Jong P."/>
            <person name="Grimwood J."/>
            <person name="Chapman J.A."/>
            <person name="Shapiro H."/>
            <person name="Aerts A."/>
            <person name="Otillar R.P."/>
            <person name="Terry A.Y."/>
            <person name="Boore J.L."/>
            <person name="Grigoriev I.V."/>
            <person name="Lindberg D.R."/>
            <person name="Seaver E.C."/>
            <person name="Weisblat D.A."/>
            <person name="Putnam N.H."/>
            <person name="Rokhsar D.S."/>
        </authorList>
    </citation>
    <scope>NUCLEOTIDE SEQUENCE</scope>
    <source>
        <strain evidence="6 8">I ESC-2004</strain>
    </source>
</reference>
<reference evidence="7" key="3">
    <citation type="submission" date="2015-06" db="UniProtKB">
        <authorList>
            <consortium name="EnsemblMetazoa"/>
        </authorList>
    </citation>
    <scope>IDENTIFICATION</scope>
</reference>
<dbReference type="SUPFAM" id="SSF144232">
    <property type="entry name" value="HIT/MYND zinc finger-like"/>
    <property type="match status" value="1"/>
</dbReference>
<protein>
    <recommendedName>
        <fullName evidence="5">MYND-type domain-containing protein</fullName>
    </recommendedName>
</protein>
<evidence type="ECO:0000256" key="2">
    <source>
        <dbReference type="ARBA" id="ARBA00022771"/>
    </source>
</evidence>
<keyword evidence="8" id="KW-1185">Reference proteome</keyword>
<dbReference type="HOGENOM" id="CLU_084232_0_0_1"/>
<dbReference type="InterPro" id="IPR003615">
    <property type="entry name" value="HNH_nuc"/>
</dbReference>
<evidence type="ECO:0000256" key="4">
    <source>
        <dbReference type="PROSITE-ProRule" id="PRU00134"/>
    </source>
</evidence>
<dbReference type="STRING" id="283909.R7TRM4"/>
<sequence>MQGFKVGIVRLGRAAGKTKYALLDEQDICLVEQLAFEARVEVDPDGNGARIYAWAFDIHHGRTSGQYVHELLWERHCGGIAPGWKVIHKNDITVDNRMENLTLVPAKRPGSPRALKLHCQQELGWTDDGRGKQQSSLNKEQSVYWLAIQQLPADPLQEVMHYPESIYNRYYNANGELVEEEDDSNVYYECHFPPCTNMEKELRQFSICGRCQLIRYCGQYCQQKDWANHKRYCRERRRPCLNERPPER</sequence>
<proteinExistence type="predicted"/>
<dbReference type="GO" id="GO:0005737">
    <property type="term" value="C:cytoplasm"/>
    <property type="evidence" value="ECO:0007669"/>
    <property type="project" value="TreeGrafter"/>
</dbReference>
<dbReference type="Gene3D" id="6.10.140.2220">
    <property type="match status" value="1"/>
</dbReference>
<feature type="domain" description="MYND-type" evidence="5">
    <location>
        <begin position="195"/>
        <end position="233"/>
    </location>
</feature>
<evidence type="ECO:0000256" key="3">
    <source>
        <dbReference type="ARBA" id="ARBA00022833"/>
    </source>
</evidence>
<evidence type="ECO:0000313" key="8">
    <source>
        <dbReference type="Proteomes" id="UP000014760"/>
    </source>
</evidence>
<evidence type="ECO:0000313" key="6">
    <source>
        <dbReference type="EMBL" id="ELT93680.1"/>
    </source>
</evidence>